<evidence type="ECO:0000256" key="1">
    <source>
        <dbReference type="SAM" id="Coils"/>
    </source>
</evidence>
<name>A0A517T6S9_9PLAN</name>
<feature type="region of interest" description="Disordered" evidence="2">
    <location>
        <begin position="79"/>
        <end position="109"/>
    </location>
</feature>
<dbReference type="Proteomes" id="UP000319976">
    <property type="component" value="Chromosome"/>
</dbReference>
<organism evidence="3 4">
    <name type="scientific">Calycomorphotria hydatis</name>
    <dbReference type="NCBI Taxonomy" id="2528027"/>
    <lineage>
        <taxon>Bacteria</taxon>
        <taxon>Pseudomonadati</taxon>
        <taxon>Planctomycetota</taxon>
        <taxon>Planctomycetia</taxon>
        <taxon>Planctomycetales</taxon>
        <taxon>Planctomycetaceae</taxon>
        <taxon>Calycomorphotria</taxon>
    </lineage>
</organism>
<feature type="region of interest" description="Disordered" evidence="2">
    <location>
        <begin position="167"/>
        <end position="208"/>
    </location>
</feature>
<gene>
    <name evidence="3" type="ORF">V22_13160</name>
</gene>
<reference evidence="3 4" key="1">
    <citation type="submission" date="2019-02" db="EMBL/GenBank/DDBJ databases">
        <title>Deep-cultivation of Planctomycetes and their phenomic and genomic characterization uncovers novel biology.</title>
        <authorList>
            <person name="Wiegand S."/>
            <person name="Jogler M."/>
            <person name="Boedeker C."/>
            <person name="Pinto D."/>
            <person name="Vollmers J."/>
            <person name="Rivas-Marin E."/>
            <person name="Kohn T."/>
            <person name="Peeters S.H."/>
            <person name="Heuer A."/>
            <person name="Rast P."/>
            <person name="Oberbeckmann S."/>
            <person name="Bunk B."/>
            <person name="Jeske O."/>
            <person name="Meyerdierks A."/>
            <person name="Storesund J.E."/>
            <person name="Kallscheuer N."/>
            <person name="Luecker S."/>
            <person name="Lage O.M."/>
            <person name="Pohl T."/>
            <person name="Merkel B.J."/>
            <person name="Hornburger P."/>
            <person name="Mueller R.-W."/>
            <person name="Bruemmer F."/>
            <person name="Labrenz M."/>
            <person name="Spormann A.M."/>
            <person name="Op den Camp H."/>
            <person name="Overmann J."/>
            <person name="Amann R."/>
            <person name="Jetten M.S.M."/>
            <person name="Mascher T."/>
            <person name="Medema M.H."/>
            <person name="Devos D.P."/>
            <person name="Kaster A.-K."/>
            <person name="Ovreas L."/>
            <person name="Rohde M."/>
            <person name="Galperin M.Y."/>
            <person name="Jogler C."/>
        </authorList>
    </citation>
    <scope>NUCLEOTIDE SEQUENCE [LARGE SCALE GENOMIC DNA]</scope>
    <source>
        <strain evidence="3 4">V22</strain>
    </source>
</reference>
<evidence type="ECO:0000313" key="4">
    <source>
        <dbReference type="Proteomes" id="UP000319976"/>
    </source>
</evidence>
<evidence type="ECO:0000313" key="3">
    <source>
        <dbReference type="EMBL" id="QDT64085.1"/>
    </source>
</evidence>
<dbReference type="RefSeq" id="WP_145260960.1">
    <property type="nucleotide sequence ID" value="NZ_CP036316.1"/>
</dbReference>
<keyword evidence="1" id="KW-0175">Coiled coil</keyword>
<accession>A0A517T6S9</accession>
<keyword evidence="4" id="KW-1185">Reference proteome</keyword>
<proteinExistence type="predicted"/>
<feature type="coiled-coil region" evidence="1">
    <location>
        <begin position="117"/>
        <end position="158"/>
    </location>
</feature>
<dbReference type="EMBL" id="CP036316">
    <property type="protein sequence ID" value="QDT64085.1"/>
    <property type="molecule type" value="Genomic_DNA"/>
</dbReference>
<feature type="compositionally biased region" description="Polar residues" evidence="2">
    <location>
        <begin position="189"/>
        <end position="204"/>
    </location>
</feature>
<dbReference type="AlphaFoldDB" id="A0A517T6S9"/>
<sequence>MLRSDAQRIYGRAKSSFIRDVEAAFTRHDDDFLSHFRVGLNDGSIIEGPEATKEAIRVLQSKQPRWYIETTFLESRYWDTSDSSHTESASQSRGKHRGPGQSKLEGVSETTQLRHELVLAEQKIEAQQDTIARQENEKQFLRDELSNRRGEVDRLRELFESVGGAAQSAARLKGGNSAEQETPPVEVQPISSQASSHTQPQSPFAQHLPTLHKVLGHFRSR</sequence>
<dbReference type="OrthoDB" id="274897at2"/>
<protein>
    <submittedName>
        <fullName evidence="3">Uncharacterized protein</fullName>
    </submittedName>
</protein>
<evidence type="ECO:0000256" key="2">
    <source>
        <dbReference type="SAM" id="MobiDB-lite"/>
    </source>
</evidence>
<dbReference type="KEGG" id="chya:V22_13160"/>